<dbReference type="SUPFAM" id="SSF103486">
    <property type="entry name" value="V-type ATP synthase subunit C"/>
    <property type="match status" value="1"/>
</dbReference>
<gene>
    <name evidence="1" type="ORF">IIE05_06075</name>
</gene>
<dbReference type="Proteomes" id="UP000618926">
    <property type="component" value="Unassembled WGS sequence"/>
</dbReference>
<sequence length="308" mass="33865">MPDLTALLARPVGEGYPTEYLTARVRGRRACLAAGALRTGTETAMPADRARRRMRQEFRWAYGQMNREMRAVFAPLFLWFELGTILTCLRFRRGGDRDGANATLSASLLAPAVRQALTGGEGPPEAAAALGALLTDLDARLRDLGTLYRDQGGRMLEQRLATLFLERMGELPLHPLVAAFFRALTDVQNLVTLAKQIRWDLREPRSFIRGGTIAPERLERARDKGTGAGLTALLASLPGMGPLPADTATPGPLLLRWLTGRIRALGRDPLGPGPILDYLWRCAVEARNLGLICRFGEAEDELRGELIR</sequence>
<evidence type="ECO:0000313" key="1">
    <source>
        <dbReference type="EMBL" id="MBE2887534.1"/>
    </source>
</evidence>
<evidence type="ECO:0000313" key="2">
    <source>
        <dbReference type="Proteomes" id="UP000618926"/>
    </source>
</evidence>
<proteinExistence type="predicted"/>
<reference evidence="1 2" key="1">
    <citation type="submission" date="2020-10" db="EMBL/GenBank/DDBJ databases">
        <title>Investigation of anaerobic biodegradation of phenanthrene by a sulfate-dependent Geobacter anodireducens strain PheS2.</title>
        <authorList>
            <person name="Zhang Z."/>
        </authorList>
    </citation>
    <scope>NUCLEOTIDE SEQUENCE [LARGE SCALE GENOMIC DNA]</scope>
    <source>
        <strain evidence="1 2">PheS2</strain>
    </source>
</reference>
<comment type="caution">
    <text evidence="1">The sequence shown here is derived from an EMBL/GenBank/DDBJ whole genome shotgun (WGS) entry which is preliminary data.</text>
</comment>
<organism evidence="1 2">
    <name type="scientific">Geobacter anodireducens</name>
    <dbReference type="NCBI Taxonomy" id="1340425"/>
    <lineage>
        <taxon>Bacteria</taxon>
        <taxon>Pseudomonadati</taxon>
        <taxon>Thermodesulfobacteriota</taxon>
        <taxon>Desulfuromonadia</taxon>
        <taxon>Geobacterales</taxon>
        <taxon>Geobacteraceae</taxon>
        <taxon>Geobacter</taxon>
    </lineage>
</organism>
<dbReference type="InterPro" id="IPR036079">
    <property type="entry name" value="ATPase_csu/dsu_sf"/>
</dbReference>
<dbReference type="InterPro" id="IPR002843">
    <property type="entry name" value="ATPase_V0-cplx_csu/dsu"/>
</dbReference>
<keyword evidence="2" id="KW-1185">Reference proteome</keyword>
<accession>A0ABR9NTF6</accession>
<dbReference type="RefSeq" id="WP_145915376.1">
    <property type="nucleotide sequence ID" value="NZ_JADBFD010000006.1"/>
</dbReference>
<dbReference type="Pfam" id="PF01992">
    <property type="entry name" value="vATP-synt_AC39"/>
    <property type="match status" value="1"/>
</dbReference>
<name>A0ABR9NTF6_9BACT</name>
<dbReference type="EMBL" id="JADBFD010000006">
    <property type="protein sequence ID" value="MBE2887534.1"/>
    <property type="molecule type" value="Genomic_DNA"/>
</dbReference>
<protein>
    <submittedName>
        <fullName evidence="1">V-type ATPase subunit</fullName>
    </submittedName>
</protein>